<dbReference type="Pfam" id="PF02883">
    <property type="entry name" value="Alpha_adaptinC2"/>
    <property type="match status" value="1"/>
</dbReference>
<evidence type="ECO:0000256" key="6">
    <source>
        <dbReference type="SAM" id="MobiDB-lite"/>
    </source>
</evidence>
<dbReference type="PROSITE" id="PS50909">
    <property type="entry name" value="GAT"/>
    <property type="match status" value="1"/>
</dbReference>
<keyword evidence="2" id="KW-0813">Transport</keyword>
<dbReference type="SUPFAM" id="SSF89009">
    <property type="entry name" value="GAT-like domain"/>
    <property type="match status" value="1"/>
</dbReference>
<gene>
    <name evidence="10" type="ORF">BG011_004436</name>
</gene>
<evidence type="ECO:0000313" key="10">
    <source>
        <dbReference type="EMBL" id="KAG0256546.1"/>
    </source>
</evidence>
<dbReference type="CDD" id="cd16998">
    <property type="entry name" value="VHS_GGA_fungi"/>
    <property type="match status" value="1"/>
</dbReference>
<dbReference type="AlphaFoldDB" id="A0A9P6Q1G8"/>
<dbReference type="Pfam" id="PF00790">
    <property type="entry name" value="VHS"/>
    <property type="match status" value="1"/>
</dbReference>
<keyword evidence="11" id="KW-1185">Reference proteome</keyword>
<dbReference type="Gene3D" id="1.25.40.90">
    <property type="match status" value="1"/>
</dbReference>
<dbReference type="Gene3D" id="1.20.5.170">
    <property type="match status" value="1"/>
</dbReference>
<name>A0A9P6Q1G8_9FUNG</name>
<dbReference type="GO" id="GO:0005802">
    <property type="term" value="C:trans-Golgi network"/>
    <property type="evidence" value="ECO:0007669"/>
    <property type="project" value="TreeGrafter"/>
</dbReference>
<evidence type="ECO:0000259" key="7">
    <source>
        <dbReference type="PROSITE" id="PS50179"/>
    </source>
</evidence>
<dbReference type="SUPFAM" id="SSF48464">
    <property type="entry name" value="ENTH/VHS domain"/>
    <property type="match status" value="1"/>
</dbReference>
<dbReference type="Gene3D" id="2.60.40.1230">
    <property type="match status" value="1"/>
</dbReference>
<dbReference type="PROSITE" id="PS50180">
    <property type="entry name" value="GAE"/>
    <property type="match status" value="1"/>
</dbReference>
<comment type="function">
    <text evidence="5">May play a role in the regulation of membrane traffic through the trans-Golgi network.</text>
</comment>
<feature type="domain" description="VHS" evidence="7">
    <location>
        <begin position="18"/>
        <end position="154"/>
    </location>
</feature>
<evidence type="ECO:0000256" key="3">
    <source>
        <dbReference type="ARBA" id="ARBA00022927"/>
    </source>
</evidence>
<evidence type="ECO:0000313" key="11">
    <source>
        <dbReference type="Proteomes" id="UP000726737"/>
    </source>
</evidence>
<evidence type="ECO:0000256" key="1">
    <source>
        <dbReference type="ARBA" id="ARBA00004601"/>
    </source>
</evidence>
<dbReference type="Pfam" id="PF03127">
    <property type="entry name" value="GAT"/>
    <property type="match status" value="1"/>
</dbReference>
<dbReference type="InterPro" id="IPR008153">
    <property type="entry name" value="GAE_dom"/>
</dbReference>
<dbReference type="InterPro" id="IPR052653">
    <property type="entry name" value="ARF-binding"/>
</dbReference>
<dbReference type="InterPro" id="IPR013041">
    <property type="entry name" value="Clathrin_app_Ig-like_sf"/>
</dbReference>
<feature type="domain" description="GAT" evidence="9">
    <location>
        <begin position="181"/>
        <end position="307"/>
    </location>
</feature>
<feature type="domain" description="GAE" evidence="8">
    <location>
        <begin position="491"/>
        <end position="607"/>
    </location>
</feature>
<dbReference type="GO" id="GO:0043328">
    <property type="term" value="P:protein transport to vacuole involved in ubiquitin-dependent protein catabolic process via the multivesicular body sorting pathway"/>
    <property type="evidence" value="ECO:0007669"/>
    <property type="project" value="TreeGrafter"/>
</dbReference>
<feature type="region of interest" description="Disordered" evidence="6">
    <location>
        <begin position="342"/>
        <end position="469"/>
    </location>
</feature>
<dbReference type="InterPro" id="IPR002014">
    <property type="entry name" value="VHS_dom"/>
</dbReference>
<dbReference type="SMART" id="SM00809">
    <property type="entry name" value="Alpha_adaptinC2"/>
    <property type="match status" value="1"/>
</dbReference>
<dbReference type="GO" id="GO:0043130">
    <property type="term" value="F:ubiquitin binding"/>
    <property type="evidence" value="ECO:0007669"/>
    <property type="project" value="InterPro"/>
</dbReference>
<feature type="compositionally biased region" description="Polar residues" evidence="6">
    <location>
        <begin position="430"/>
        <end position="469"/>
    </location>
</feature>
<evidence type="ECO:0000256" key="2">
    <source>
        <dbReference type="ARBA" id="ARBA00022448"/>
    </source>
</evidence>
<organism evidence="10 11">
    <name type="scientific">Mortierella polycephala</name>
    <dbReference type="NCBI Taxonomy" id="41804"/>
    <lineage>
        <taxon>Eukaryota</taxon>
        <taxon>Fungi</taxon>
        <taxon>Fungi incertae sedis</taxon>
        <taxon>Mucoromycota</taxon>
        <taxon>Mortierellomycotina</taxon>
        <taxon>Mortierellomycetes</taxon>
        <taxon>Mortierellales</taxon>
        <taxon>Mortierellaceae</taxon>
        <taxon>Mortierella</taxon>
    </lineage>
</organism>
<dbReference type="InterPro" id="IPR008152">
    <property type="entry name" value="Clathrin_a/b/g-adaptin_app_Ig"/>
</dbReference>
<dbReference type="EMBL" id="JAAAJA010000292">
    <property type="protein sequence ID" value="KAG0256546.1"/>
    <property type="molecule type" value="Genomic_DNA"/>
</dbReference>
<dbReference type="GO" id="GO:0005829">
    <property type="term" value="C:cytosol"/>
    <property type="evidence" value="ECO:0007669"/>
    <property type="project" value="GOC"/>
</dbReference>
<comment type="subcellular location">
    <subcellularLocation>
        <location evidence="1">Golgi apparatus</location>
        <location evidence="1">trans-Golgi network</location>
    </subcellularLocation>
</comment>
<dbReference type="SMART" id="SM00288">
    <property type="entry name" value="VHS"/>
    <property type="match status" value="1"/>
</dbReference>
<accession>A0A9P6Q1G8</accession>
<dbReference type="CDD" id="cd14235">
    <property type="entry name" value="GAT_GGA_fungi"/>
    <property type="match status" value="1"/>
</dbReference>
<dbReference type="PANTHER" id="PTHR47180">
    <property type="entry name" value="ADP-RIBOSYLATION FACTOR-BINDING PROTEIN GGA1-RELATED"/>
    <property type="match status" value="1"/>
</dbReference>
<evidence type="ECO:0000256" key="4">
    <source>
        <dbReference type="ARBA" id="ARBA00023034"/>
    </source>
</evidence>
<evidence type="ECO:0000259" key="8">
    <source>
        <dbReference type="PROSITE" id="PS50180"/>
    </source>
</evidence>
<dbReference type="Proteomes" id="UP000726737">
    <property type="component" value="Unassembled WGS sequence"/>
</dbReference>
<dbReference type="FunFam" id="1.25.40.90:FF:000008">
    <property type="entry name" value="VHS domain protein"/>
    <property type="match status" value="1"/>
</dbReference>
<reference evidence="10" key="1">
    <citation type="journal article" date="2020" name="Fungal Divers.">
        <title>Resolving the Mortierellaceae phylogeny through synthesis of multi-gene phylogenetics and phylogenomics.</title>
        <authorList>
            <person name="Vandepol N."/>
            <person name="Liber J."/>
            <person name="Desiro A."/>
            <person name="Na H."/>
            <person name="Kennedy M."/>
            <person name="Barry K."/>
            <person name="Grigoriev I.V."/>
            <person name="Miller A.N."/>
            <person name="O'Donnell K."/>
            <person name="Stajich J.E."/>
            <person name="Bonito G."/>
        </authorList>
    </citation>
    <scope>NUCLEOTIDE SEQUENCE</scope>
    <source>
        <strain evidence="10">KOD948</strain>
    </source>
</reference>
<keyword evidence="4" id="KW-0333">Golgi apparatus</keyword>
<keyword evidence="3" id="KW-0653">Protein transport</keyword>
<dbReference type="GO" id="GO:0035091">
    <property type="term" value="F:phosphatidylinositol binding"/>
    <property type="evidence" value="ECO:0007669"/>
    <property type="project" value="InterPro"/>
</dbReference>
<protein>
    <recommendedName>
        <fullName evidence="12">VHS-domain-containing protein</fullName>
    </recommendedName>
</protein>
<dbReference type="GO" id="GO:0006896">
    <property type="term" value="P:Golgi to vacuole transport"/>
    <property type="evidence" value="ECO:0007669"/>
    <property type="project" value="UniProtKB-ARBA"/>
</dbReference>
<dbReference type="PROSITE" id="PS50179">
    <property type="entry name" value="VHS"/>
    <property type="match status" value="1"/>
</dbReference>
<evidence type="ECO:0000256" key="5">
    <source>
        <dbReference type="ARBA" id="ARBA00053552"/>
    </source>
</evidence>
<sequence>MNYGQQPKSVLESYIERACDPSRFEPDLALNLEICDVIKEKQKNTPREAAVYIVRLVNSRNMHVGMLALALLDNCVKNCGYPFHLQIATKEFLNELVRKFPERPLTVPTPVQTRILELIQEWYQTLCKSSRYKEDLVHIKDMHRLLTYKGYRFPQLKGDSASVLNPVAALKSPAELEEEDRAAQAAKLQELIRRGRPEDVRAANELVKKMTGYEQEEKPDYAEQAASELDKILQKAALLTEMLNDVKPGEIIGRGDIFEELLGTCKAAQPKIQKFINEGEEDENIEKLLQVNDIINSVIEQYVQVKGGNLIKAPIPTLGMDDQGNNGTSAAPAQTETSLIDLVDFGGPDSSDSSTALATATPAAPQTTGNLMDDLMNLNFNDGPPPAWGAAGSISLGQSMSPPTSSSHSASSSSAAPPGYSMFSPMGNAGSVSGTGSPALANSPSMQQNTLQSSRSTTPGYQTQVQPSTLTSDSAFGDFDFISNTGTAASSGPTTVVLLNKNGLLVEMDVEYPAGDASAIKAVVCFSSTLNSPMSTLTFRVAVPKSLQLQLNPQSAQMVTPFSKRQVTQSMEIKNPTRQQPVRIRYHVSYVVDGRTIEEQGEFNQFPIV</sequence>
<feature type="compositionally biased region" description="Low complexity" evidence="6">
    <location>
        <begin position="399"/>
        <end position="418"/>
    </location>
</feature>
<dbReference type="InterPro" id="IPR008942">
    <property type="entry name" value="ENTH_VHS"/>
</dbReference>
<dbReference type="SUPFAM" id="SSF49348">
    <property type="entry name" value="Clathrin adaptor appendage domain"/>
    <property type="match status" value="1"/>
</dbReference>
<dbReference type="InterPro" id="IPR004152">
    <property type="entry name" value="GAT_dom"/>
</dbReference>
<dbReference type="GO" id="GO:0006895">
    <property type="term" value="P:Golgi to endosome transport"/>
    <property type="evidence" value="ECO:0007669"/>
    <property type="project" value="TreeGrafter"/>
</dbReference>
<proteinExistence type="predicted"/>
<dbReference type="PANTHER" id="PTHR47180:SF1">
    <property type="entry name" value="ADP-RIBOSYLATION FACTOR-BINDING PROTEIN GGA1-RELATED"/>
    <property type="match status" value="1"/>
</dbReference>
<dbReference type="OrthoDB" id="2018246at2759"/>
<evidence type="ECO:0000259" key="9">
    <source>
        <dbReference type="PROSITE" id="PS50909"/>
    </source>
</evidence>
<dbReference type="Gene3D" id="1.20.58.160">
    <property type="match status" value="1"/>
</dbReference>
<evidence type="ECO:0008006" key="12">
    <source>
        <dbReference type="Google" id="ProtNLM"/>
    </source>
</evidence>
<dbReference type="InterPro" id="IPR038425">
    <property type="entry name" value="GAT_sf"/>
</dbReference>
<comment type="caution">
    <text evidence="10">The sequence shown here is derived from an EMBL/GenBank/DDBJ whole genome shotgun (WGS) entry which is preliminary data.</text>
</comment>
<feature type="compositionally biased region" description="Low complexity" evidence="6">
    <location>
        <begin position="348"/>
        <end position="382"/>
    </location>
</feature>